<keyword evidence="4 5" id="KW-0653">Protein transport</keyword>
<evidence type="ECO:0000256" key="5">
    <source>
        <dbReference type="RuleBase" id="RU367079"/>
    </source>
</evidence>
<dbReference type="GO" id="GO:0006904">
    <property type="term" value="P:vesicle docking involved in exocytosis"/>
    <property type="evidence" value="ECO:0007669"/>
    <property type="project" value="InterPro"/>
</dbReference>
<dbReference type="InterPro" id="IPR039682">
    <property type="entry name" value="Sec8/EXOC4"/>
</dbReference>
<dbReference type="GeneTree" id="ENSGT00390000001439"/>
<reference evidence="9" key="1">
    <citation type="journal article" date="2004" name="Nature">
        <title>Genome duplication in the teleost fish Tetraodon nigroviridis reveals the early vertebrate proto-karyotype.</title>
        <authorList>
            <person name="Jaillon O."/>
            <person name="Aury J.-M."/>
            <person name="Brunet F."/>
            <person name="Petit J.-L."/>
            <person name="Stange-Thomann N."/>
            <person name="Mauceli E."/>
            <person name="Bouneau L."/>
            <person name="Fischer C."/>
            <person name="Ozouf-Costaz C."/>
            <person name="Bernot A."/>
            <person name="Nicaud S."/>
            <person name="Jaffe D."/>
            <person name="Fisher S."/>
            <person name="Lutfalla G."/>
            <person name="Dossat C."/>
            <person name="Segurens B."/>
            <person name="Dasilva C."/>
            <person name="Salanoubat M."/>
            <person name="Levy M."/>
            <person name="Boudet N."/>
            <person name="Castellano S."/>
            <person name="Anthouard V."/>
            <person name="Jubin C."/>
            <person name="Castelli V."/>
            <person name="Katinka M."/>
            <person name="Vacherie B."/>
            <person name="Biemont C."/>
            <person name="Skalli Z."/>
            <person name="Cattolico L."/>
            <person name="Poulain J."/>
            <person name="De Berardinis V."/>
            <person name="Cruaud C."/>
            <person name="Duprat S."/>
            <person name="Brottier P."/>
            <person name="Coutanceau J.-P."/>
            <person name="Gouzy J."/>
            <person name="Parra G."/>
            <person name="Lardier G."/>
            <person name="Chapple C."/>
            <person name="McKernan K.J."/>
            <person name="McEwan P."/>
            <person name="Bosak S."/>
            <person name="Kellis M."/>
            <person name="Volff J.-N."/>
            <person name="Guigo R."/>
            <person name="Zody M.C."/>
            <person name="Mesirov J."/>
            <person name="Lindblad-Toh K."/>
            <person name="Birren B."/>
            <person name="Nusbaum C."/>
            <person name="Kahn D."/>
            <person name="Robinson-Rechavi M."/>
            <person name="Laudet V."/>
            <person name="Schachter V."/>
            <person name="Quetier F."/>
            <person name="Saurin W."/>
            <person name="Scarpelli C."/>
            <person name="Wincker P."/>
            <person name="Lander E.S."/>
            <person name="Weissenbach J."/>
            <person name="Roest Crollius H."/>
        </authorList>
    </citation>
    <scope>NUCLEOTIDE SEQUENCE [LARGE SCALE GENOMIC DNA]</scope>
</reference>
<accession>H3CMK4</accession>
<proteinExistence type="inferred from homology"/>
<evidence type="ECO:0000313" key="8">
    <source>
        <dbReference type="Ensembl" id="ENSTNIP00000009485.1"/>
    </source>
</evidence>
<keyword evidence="3 5" id="KW-0268">Exocytosis</keyword>
<protein>
    <recommendedName>
        <fullName evidence="5">Exocyst complex component Sec8</fullName>
    </recommendedName>
</protein>
<reference evidence="8" key="2">
    <citation type="submission" date="2025-08" db="UniProtKB">
        <authorList>
            <consortium name="Ensembl"/>
        </authorList>
    </citation>
    <scope>IDENTIFICATION</scope>
</reference>
<keyword evidence="2 5" id="KW-0813">Transport</keyword>
<name>H3CMK4_TETNG</name>
<dbReference type="InterPro" id="IPR007191">
    <property type="entry name" value="Sec8_exocyst_N"/>
</dbReference>
<feature type="domain" description="Exocyst complex component Sec8 N-terminal" evidence="6">
    <location>
        <begin position="46"/>
        <end position="142"/>
    </location>
</feature>
<comment type="similarity">
    <text evidence="1 5">Belongs to the SEC8 family.</text>
</comment>
<dbReference type="GO" id="GO:0015031">
    <property type="term" value="P:protein transport"/>
    <property type="evidence" value="ECO:0007669"/>
    <property type="project" value="UniProtKB-KW"/>
</dbReference>
<dbReference type="Proteomes" id="UP000007303">
    <property type="component" value="Unassembled WGS sequence"/>
</dbReference>
<dbReference type="GO" id="GO:0006893">
    <property type="term" value="P:Golgi to plasma membrane transport"/>
    <property type="evidence" value="ECO:0007669"/>
    <property type="project" value="TreeGrafter"/>
</dbReference>
<dbReference type="Ensembl" id="ENSTNIT00000009659.1">
    <property type="protein sequence ID" value="ENSTNIP00000009485.1"/>
    <property type="gene ID" value="ENSTNIG00000006701.1"/>
</dbReference>
<dbReference type="InterPro" id="IPR048630">
    <property type="entry name" value="Sec8_M"/>
</dbReference>
<evidence type="ECO:0000256" key="4">
    <source>
        <dbReference type="ARBA" id="ARBA00022927"/>
    </source>
</evidence>
<evidence type="ECO:0000313" key="9">
    <source>
        <dbReference type="Proteomes" id="UP000007303"/>
    </source>
</evidence>
<dbReference type="PANTHER" id="PTHR14146:SF0">
    <property type="entry name" value="EXOCYST COMPLEX COMPONENT 4"/>
    <property type="match status" value="1"/>
</dbReference>
<evidence type="ECO:0000259" key="7">
    <source>
        <dbReference type="Pfam" id="PF20652"/>
    </source>
</evidence>
<dbReference type="PANTHER" id="PTHR14146">
    <property type="entry name" value="EXOCYST COMPLEX COMPONENT 4"/>
    <property type="match status" value="1"/>
</dbReference>
<dbReference type="Pfam" id="PF20652">
    <property type="entry name" value="Sec8_C"/>
    <property type="match status" value="1"/>
</dbReference>
<evidence type="ECO:0000256" key="1">
    <source>
        <dbReference type="ARBA" id="ARBA00010470"/>
    </source>
</evidence>
<evidence type="ECO:0000256" key="3">
    <source>
        <dbReference type="ARBA" id="ARBA00022483"/>
    </source>
</evidence>
<dbReference type="GO" id="GO:0090522">
    <property type="term" value="P:vesicle tethering involved in exocytosis"/>
    <property type="evidence" value="ECO:0007669"/>
    <property type="project" value="UniProtKB-UniRule"/>
</dbReference>
<dbReference type="GO" id="GO:0045202">
    <property type="term" value="C:synapse"/>
    <property type="evidence" value="ECO:0007669"/>
    <property type="project" value="TreeGrafter"/>
</dbReference>
<dbReference type="FunCoup" id="H3CMK4">
    <property type="interactions" value="1468"/>
</dbReference>
<evidence type="ECO:0000259" key="6">
    <source>
        <dbReference type="Pfam" id="PF04048"/>
    </source>
</evidence>
<reference evidence="8" key="3">
    <citation type="submission" date="2025-09" db="UniProtKB">
        <authorList>
            <consortium name="Ensembl"/>
        </authorList>
    </citation>
    <scope>IDENTIFICATION</scope>
</reference>
<dbReference type="STRING" id="99883.ENSTNIP00000009485"/>
<evidence type="ECO:0000256" key="2">
    <source>
        <dbReference type="ARBA" id="ARBA00022448"/>
    </source>
</evidence>
<dbReference type="Pfam" id="PF04048">
    <property type="entry name" value="Sec8_N"/>
    <property type="match status" value="1"/>
</dbReference>
<comment type="function">
    <text evidence="5">Component of the exocyst complex involved in the docking of exocytic vesicles with fusion sites on the plasma membrane.</text>
</comment>
<dbReference type="GO" id="GO:0006612">
    <property type="term" value="P:protein targeting to membrane"/>
    <property type="evidence" value="ECO:0007669"/>
    <property type="project" value="UniProtKB-UniRule"/>
</dbReference>
<sequence length="735" mass="83200">KMAADSGRYRSTINKNKDPSGLLISVIRTLSSSDDLQDRETEKGRLEEAFETCDRDLDELIVQHYAELTTAIRTYQSITERITSSRNKIKQVKENLLSCKMLLHCKRDELRKLWIEGIEHKHVLQLLDEIERIKQMPQLLETYMASKHYLHATDMLVCAVESLDGPVVCVHGICYFLVRSHSFKLGRKCQLVAVDKMHQCFFCKVHQYIIFCSSAAKDTSPIPILDVSSISTPRKLLESSQFSTPGSSSVRELQQDVKEFSLAELPEVDPEENSAEFMGILIKALAKLKKIPDTIKAIMERLEPELKQIVKRSTTQIADHAYREERAGSDTQPGSLSRLLLELLELLFEKFKAVAQAHSVVLAHLQQIVVQSPSGAHEEGIKLYEQADVSAKIQAVLQVLLTEYLDVKNSRSATEPSAQLSYASTGSEFAAFFAKEKPQRAKSHSSRFESSSHAISMSAYLREQRRELYSKSGELQGGADDNLIEGGEMKFVCKPGARNITVIFQPLLRFVQEIEKNMGPGQAKQCQLRAFLTYYINDLFLNQVRNEINKDIEAVSKVADPLKILASADTMKVLGVQRPLLQSTVVVEKSIQDLMNLMQDLSAYSNQFLEMVCDKLKEYKDICNTAYRTVVQCDEKLTISASWSKDEDISRLLQSLPNWANMTQPRQTRQKREDEEDFTRAAFAKESEVLTGNLGDKLIPQNEILRDVSDLKALANLHESMEWLAARLKTFFATL</sequence>
<dbReference type="AlphaFoldDB" id="H3CMK4"/>
<dbReference type="GO" id="GO:0032584">
    <property type="term" value="C:growth cone membrane"/>
    <property type="evidence" value="ECO:0007669"/>
    <property type="project" value="TreeGrafter"/>
</dbReference>
<dbReference type="OMA" id="MECKQTI"/>
<dbReference type="GO" id="GO:0000145">
    <property type="term" value="C:exocyst"/>
    <property type="evidence" value="ECO:0007669"/>
    <property type="project" value="UniProtKB-UniRule"/>
</dbReference>
<dbReference type="GO" id="GO:0007268">
    <property type="term" value="P:chemical synaptic transmission"/>
    <property type="evidence" value="ECO:0007669"/>
    <property type="project" value="TreeGrafter"/>
</dbReference>
<dbReference type="HOGENOM" id="CLU_029933_0_0_1"/>
<feature type="domain" description="Exocyst complex component Sec8 middle helical bundle" evidence="7">
    <location>
        <begin position="270"/>
        <end position="508"/>
    </location>
</feature>
<organism evidence="8 9">
    <name type="scientific">Tetraodon nigroviridis</name>
    <name type="common">Spotted green pufferfish</name>
    <name type="synonym">Chelonodon nigroviridis</name>
    <dbReference type="NCBI Taxonomy" id="99883"/>
    <lineage>
        <taxon>Eukaryota</taxon>
        <taxon>Metazoa</taxon>
        <taxon>Chordata</taxon>
        <taxon>Craniata</taxon>
        <taxon>Vertebrata</taxon>
        <taxon>Euteleostomi</taxon>
        <taxon>Actinopterygii</taxon>
        <taxon>Neopterygii</taxon>
        <taxon>Teleostei</taxon>
        <taxon>Neoteleostei</taxon>
        <taxon>Acanthomorphata</taxon>
        <taxon>Eupercaria</taxon>
        <taxon>Tetraodontiformes</taxon>
        <taxon>Tetradontoidea</taxon>
        <taxon>Tetraodontidae</taxon>
        <taxon>Tetraodon</taxon>
    </lineage>
</organism>
<keyword evidence="9" id="KW-1185">Reference proteome</keyword>
<dbReference type="InParanoid" id="H3CMK4"/>